<gene>
    <name evidence="1" type="ORF">QAD02_020915</name>
</gene>
<proteinExistence type="predicted"/>
<sequence length="303" mass="33256">MSNFSARRDSKRYIIKARDSRCQSLRASDGGEGQIGEFSGSDAFLAGRHYIVISSKNSCPVQDSAATQASSLGPKKGNIPIIRPVKPVSTTIPPLSNDCESSINSPDPVGPSEFETKNTVQGYHGNTQMVSESTIDQGSEQPRKASSSPPRQPFKNLMKPITKLLQLPITKFFRPKKRNADESPTTSKNCETATGLHRSKTRGDGDEVGFKDPVSRECTLSNSKPQRESFKNPTQPPKFFQLLARMKKDPKTNQLTEETSDHNIIQRERHDAVSASSTSADPVPSSTTIHSSSIDVQERSNHE</sequence>
<evidence type="ECO:0000313" key="1">
    <source>
        <dbReference type="EMBL" id="KAJ8685122.1"/>
    </source>
</evidence>
<dbReference type="Proteomes" id="UP001239111">
    <property type="component" value="Chromosome 1"/>
</dbReference>
<organism evidence="1 2">
    <name type="scientific">Eretmocerus hayati</name>
    <dbReference type="NCBI Taxonomy" id="131215"/>
    <lineage>
        <taxon>Eukaryota</taxon>
        <taxon>Metazoa</taxon>
        <taxon>Ecdysozoa</taxon>
        <taxon>Arthropoda</taxon>
        <taxon>Hexapoda</taxon>
        <taxon>Insecta</taxon>
        <taxon>Pterygota</taxon>
        <taxon>Neoptera</taxon>
        <taxon>Endopterygota</taxon>
        <taxon>Hymenoptera</taxon>
        <taxon>Apocrita</taxon>
        <taxon>Proctotrupomorpha</taxon>
        <taxon>Chalcidoidea</taxon>
        <taxon>Aphelinidae</taxon>
        <taxon>Aphelininae</taxon>
        <taxon>Eretmocerus</taxon>
    </lineage>
</organism>
<protein>
    <submittedName>
        <fullName evidence="1">Uncharacterized protein</fullName>
    </submittedName>
</protein>
<accession>A0ACC2PRZ3</accession>
<evidence type="ECO:0000313" key="2">
    <source>
        <dbReference type="Proteomes" id="UP001239111"/>
    </source>
</evidence>
<reference evidence="1" key="1">
    <citation type="submission" date="2023-04" db="EMBL/GenBank/DDBJ databases">
        <title>A chromosome-level genome assembly of the parasitoid wasp Eretmocerus hayati.</title>
        <authorList>
            <person name="Zhong Y."/>
            <person name="Liu S."/>
            <person name="Liu Y."/>
        </authorList>
    </citation>
    <scope>NUCLEOTIDE SEQUENCE</scope>
    <source>
        <strain evidence="1">ZJU_SS_LIU_2023</strain>
    </source>
</reference>
<dbReference type="EMBL" id="CM056741">
    <property type="protein sequence ID" value="KAJ8685122.1"/>
    <property type="molecule type" value="Genomic_DNA"/>
</dbReference>
<keyword evidence="2" id="KW-1185">Reference proteome</keyword>
<comment type="caution">
    <text evidence="1">The sequence shown here is derived from an EMBL/GenBank/DDBJ whole genome shotgun (WGS) entry which is preliminary data.</text>
</comment>
<name>A0ACC2PRZ3_9HYME</name>